<gene>
    <name evidence="1" type="ORF">KHA94_05970</name>
</gene>
<name>A0ABS5NS42_9BACI</name>
<comment type="caution">
    <text evidence="1">The sequence shown here is derived from an EMBL/GenBank/DDBJ whole genome shotgun (WGS) entry which is preliminary data.</text>
</comment>
<keyword evidence="2" id="KW-1185">Reference proteome</keyword>
<dbReference type="EMBL" id="JAGYPM010000001">
    <property type="protein sequence ID" value="MBS4189754.1"/>
    <property type="molecule type" value="Genomic_DNA"/>
</dbReference>
<evidence type="ECO:0000313" key="2">
    <source>
        <dbReference type="Proteomes" id="UP000681027"/>
    </source>
</evidence>
<protein>
    <submittedName>
        <fullName evidence="1">Uncharacterized protein</fullName>
    </submittedName>
</protein>
<proteinExistence type="predicted"/>
<sequence>MPTTVDLVIDSGSHPIQAKVTWNVDSSNYDPTLKTVQTCTVNGTVTLPRYFTGIVNKKFLSID</sequence>
<accession>A0ABS5NS42</accession>
<dbReference type="Proteomes" id="UP000681027">
    <property type="component" value="Unassembled WGS sequence"/>
</dbReference>
<reference evidence="1 2" key="1">
    <citation type="submission" date="2021-05" db="EMBL/GenBank/DDBJ databases">
        <title>Novel Bacillus species.</title>
        <authorList>
            <person name="Liu G."/>
        </authorList>
    </citation>
    <scope>NUCLEOTIDE SEQUENCE [LARGE SCALE GENOMIC DNA]</scope>
    <source>
        <strain evidence="1 2">FJAT-49705</strain>
    </source>
</reference>
<evidence type="ECO:0000313" key="1">
    <source>
        <dbReference type="EMBL" id="MBS4189754.1"/>
    </source>
</evidence>
<organism evidence="1 2">
    <name type="scientific">Cytobacillus citreus</name>
    <dbReference type="NCBI Taxonomy" id="2833586"/>
    <lineage>
        <taxon>Bacteria</taxon>
        <taxon>Bacillati</taxon>
        <taxon>Bacillota</taxon>
        <taxon>Bacilli</taxon>
        <taxon>Bacillales</taxon>
        <taxon>Bacillaceae</taxon>
        <taxon>Cytobacillus</taxon>
    </lineage>
</organism>